<dbReference type="PANTHER" id="PTHR12916:SF4">
    <property type="entry name" value="UNINFLATABLE, ISOFORM C"/>
    <property type="match status" value="1"/>
</dbReference>
<evidence type="ECO:0000259" key="8">
    <source>
        <dbReference type="PROSITE" id="PS50026"/>
    </source>
</evidence>
<keyword evidence="2" id="KW-0732">Signal</keyword>
<evidence type="ECO:0000256" key="7">
    <source>
        <dbReference type="SAM" id="MobiDB-lite"/>
    </source>
</evidence>
<dbReference type="AlphaFoldDB" id="A0A5N4E6P5"/>
<dbReference type="InterPro" id="IPR013783">
    <property type="entry name" value="Ig-like_fold"/>
</dbReference>
<dbReference type="PROSITE" id="PS00010">
    <property type="entry name" value="ASX_HYDROXYL"/>
    <property type="match status" value="1"/>
</dbReference>
<dbReference type="PRINTS" id="PR00010">
    <property type="entry name" value="EGFBLOOD"/>
</dbReference>
<dbReference type="InterPro" id="IPR000152">
    <property type="entry name" value="EGF-type_Asp/Asn_hydroxyl_site"/>
</dbReference>
<dbReference type="Gene3D" id="2.10.25.10">
    <property type="entry name" value="Laminin"/>
    <property type="match status" value="2"/>
</dbReference>
<dbReference type="SUPFAM" id="SSF49265">
    <property type="entry name" value="Fibronectin type III"/>
    <property type="match status" value="1"/>
</dbReference>
<dbReference type="SMART" id="SM00060">
    <property type="entry name" value="FN3"/>
    <property type="match status" value="1"/>
</dbReference>
<dbReference type="Pfam" id="PF00041">
    <property type="entry name" value="fn3"/>
    <property type="match status" value="1"/>
</dbReference>
<feature type="domain" description="EGF-like" evidence="8">
    <location>
        <begin position="62"/>
        <end position="98"/>
    </location>
</feature>
<keyword evidence="3" id="KW-0677">Repeat</keyword>
<dbReference type="PROSITE" id="PS50026">
    <property type="entry name" value="EGF_3"/>
    <property type="match status" value="2"/>
</dbReference>
<dbReference type="SUPFAM" id="SSF57196">
    <property type="entry name" value="EGF/Laminin"/>
    <property type="match status" value="2"/>
</dbReference>
<evidence type="ECO:0000259" key="9">
    <source>
        <dbReference type="PROSITE" id="PS50853"/>
    </source>
</evidence>
<keyword evidence="5" id="KW-0325">Glycoprotein</keyword>
<sequence length="257" mass="27516">MQPHVWSLQRRTSAGHSPAEMEAPAGTSRGPLSASAPQASLESTVRQTPPCRSGRLSGYSPEVDACDSSPCQHGGRCENGGGAYLCVCPEGFFGYHCETVSDPCFSSPCGGRGYCLASNGSHSCTCKVGYTGKDCAKELFPPTALKVERVEESGVSVSWRPPEGQASRQVLDGYAVTYASSDGSYRRTDFVDRSRSWHQLRALAAGRAYNISVFSVKRNANNKNDISRPAVLLARTREHPLDTAPPGWGRGRPATPS</sequence>
<dbReference type="PROSITE" id="PS50853">
    <property type="entry name" value="FN3"/>
    <property type="match status" value="1"/>
</dbReference>
<keyword evidence="4 6" id="KW-1015">Disulfide bond</keyword>
<feature type="disulfide bond" evidence="6">
    <location>
        <begin position="88"/>
        <end position="97"/>
    </location>
</feature>
<dbReference type="SMART" id="SM00181">
    <property type="entry name" value="EGF"/>
    <property type="match status" value="2"/>
</dbReference>
<protein>
    <submittedName>
        <fullName evidence="10">Sushi</fullName>
    </submittedName>
</protein>
<keyword evidence="11" id="KW-1185">Reference proteome</keyword>
<dbReference type="SMART" id="SM00179">
    <property type="entry name" value="EGF_CA"/>
    <property type="match status" value="2"/>
</dbReference>
<dbReference type="FunFam" id="2.10.25.10:FF:000283">
    <property type="entry name" value="sushi, nidogen and EGF-like domain-containing protein 1 isoform X2"/>
    <property type="match status" value="1"/>
</dbReference>
<dbReference type="Pfam" id="PF00008">
    <property type="entry name" value="EGF"/>
    <property type="match status" value="2"/>
</dbReference>
<organism evidence="10 11">
    <name type="scientific">Camelus dromedarius</name>
    <name type="common">Dromedary</name>
    <name type="synonym">Arabian camel</name>
    <dbReference type="NCBI Taxonomy" id="9838"/>
    <lineage>
        <taxon>Eukaryota</taxon>
        <taxon>Metazoa</taxon>
        <taxon>Chordata</taxon>
        <taxon>Craniata</taxon>
        <taxon>Vertebrata</taxon>
        <taxon>Euteleostomi</taxon>
        <taxon>Mammalia</taxon>
        <taxon>Eutheria</taxon>
        <taxon>Laurasiatheria</taxon>
        <taxon>Artiodactyla</taxon>
        <taxon>Tylopoda</taxon>
        <taxon>Camelidae</taxon>
        <taxon>Camelus</taxon>
    </lineage>
</organism>
<proteinExistence type="predicted"/>
<dbReference type="FunFam" id="2.60.40.10:FF:000618">
    <property type="entry name" value="sushi, nidogen and EGF-like domain-containing protein 1 isoform X2"/>
    <property type="match status" value="1"/>
</dbReference>
<evidence type="ECO:0000256" key="5">
    <source>
        <dbReference type="ARBA" id="ARBA00023180"/>
    </source>
</evidence>
<evidence type="ECO:0000256" key="1">
    <source>
        <dbReference type="ARBA" id="ARBA00022536"/>
    </source>
</evidence>
<dbReference type="InterPro" id="IPR036116">
    <property type="entry name" value="FN3_sf"/>
</dbReference>
<feature type="disulfide bond" evidence="6">
    <location>
        <begin position="126"/>
        <end position="135"/>
    </location>
</feature>
<dbReference type="CDD" id="cd00054">
    <property type="entry name" value="EGF_CA"/>
    <property type="match status" value="2"/>
</dbReference>
<feature type="compositionally biased region" description="Polar residues" evidence="7">
    <location>
        <begin position="35"/>
        <end position="47"/>
    </location>
</feature>
<reference evidence="10 11" key="1">
    <citation type="journal article" date="2019" name="Mol. Ecol. Resour.">
        <title>Improving Illumina assemblies with Hi-C and long reads: an example with the North African dromedary.</title>
        <authorList>
            <person name="Elbers J.P."/>
            <person name="Rogers M.F."/>
            <person name="Perelman P.L."/>
            <person name="Proskuryakova A.A."/>
            <person name="Serdyukova N.A."/>
            <person name="Johnson W.E."/>
            <person name="Horin P."/>
            <person name="Corander J."/>
            <person name="Murphy D."/>
            <person name="Burger P.A."/>
        </authorList>
    </citation>
    <scope>NUCLEOTIDE SEQUENCE [LARGE SCALE GENOMIC DNA]</scope>
    <source>
        <strain evidence="10">Drom800</strain>
        <tissue evidence="10">Blood</tissue>
    </source>
</reference>
<dbReference type="FunFam" id="2.10.25.10:FF:000296">
    <property type="entry name" value="Sushi, nidogen and EGF like domains 1"/>
    <property type="match status" value="1"/>
</dbReference>
<accession>A0A5N4E6P5</accession>
<evidence type="ECO:0000256" key="6">
    <source>
        <dbReference type="PROSITE-ProRule" id="PRU00076"/>
    </source>
</evidence>
<name>A0A5N4E6P5_CAMDR</name>
<feature type="region of interest" description="Disordered" evidence="7">
    <location>
        <begin position="1"/>
        <end position="56"/>
    </location>
</feature>
<dbReference type="InterPro" id="IPR000742">
    <property type="entry name" value="EGF"/>
</dbReference>
<dbReference type="PROSITE" id="PS01186">
    <property type="entry name" value="EGF_2"/>
    <property type="match status" value="2"/>
</dbReference>
<dbReference type="Proteomes" id="UP000299084">
    <property type="component" value="Unassembled WGS sequence"/>
</dbReference>
<evidence type="ECO:0000256" key="4">
    <source>
        <dbReference type="ARBA" id="ARBA00023157"/>
    </source>
</evidence>
<evidence type="ECO:0000256" key="2">
    <source>
        <dbReference type="ARBA" id="ARBA00022729"/>
    </source>
</evidence>
<comment type="caution">
    <text evidence="6">Lacks conserved residue(s) required for the propagation of feature annotation.</text>
</comment>
<dbReference type="EMBL" id="JWIN03000005">
    <property type="protein sequence ID" value="KAB1278696.1"/>
    <property type="molecule type" value="Genomic_DNA"/>
</dbReference>
<keyword evidence="1 6" id="KW-0245">EGF-like domain</keyword>
<dbReference type="PROSITE" id="PS00022">
    <property type="entry name" value="EGF_1"/>
    <property type="match status" value="2"/>
</dbReference>
<dbReference type="GO" id="GO:0007219">
    <property type="term" value="P:Notch signaling pathway"/>
    <property type="evidence" value="ECO:0007669"/>
    <property type="project" value="TreeGrafter"/>
</dbReference>
<dbReference type="GO" id="GO:0005509">
    <property type="term" value="F:calcium ion binding"/>
    <property type="evidence" value="ECO:0007669"/>
    <property type="project" value="InterPro"/>
</dbReference>
<evidence type="ECO:0000256" key="3">
    <source>
        <dbReference type="ARBA" id="ARBA00022737"/>
    </source>
</evidence>
<evidence type="ECO:0000313" key="10">
    <source>
        <dbReference type="EMBL" id="KAB1278696.1"/>
    </source>
</evidence>
<dbReference type="CDD" id="cd00063">
    <property type="entry name" value="FN3"/>
    <property type="match status" value="1"/>
</dbReference>
<feature type="domain" description="Fibronectin type-III" evidence="9">
    <location>
        <begin position="141"/>
        <end position="239"/>
    </location>
</feature>
<dbReference type="Gene3D" id="2.60.40.10">
    <property type="entry name" value="Immunoglobulins"/>
    <property type="match status" value="1"/>
</dbReference>
<dbReference type="PANTHER" id="PTHR12916">
    <property type="entry name" value="CYTOCHROME C OXIDASE POLYPEPTIDE VIC-2"/>
    <property type="match status" value="1"/>
</dbReference>
<feature type="region of interest" description="Disordered" evidence="7">
    <location>
        <begin position="236"/>
        <end position="257"/>
    </location>
</feature>
<dbReference type="GO" id="GO:0005112">
    <property type="term" value="F:Notch binding"/>
    <property type="evidence" value="ECO:0007669"/>
    <property type="project" value="TreeGrafter"/>
</dbReference>
<dbReference type="InterPro" id="IPR003961">
    <property type="entry name" value="FN3_dom"/>
</dbReference>
<feature type="domain" description="EGF-like" evidence="8">
    <location>
        <begin position="100"/>
        <end position="136"/>
    </location>
</feature>
<comment type="caution">
    <text evidence="10">The sequence shown here is derived from an EMBL/GenBank/DDBJ whole genome shotgun (WGS) entry which is preliminary data.</text>
</comment>
<gene>
    <name evidence="10" type="ORF">Cadr_000007651</name>
</gene>
<dbReference type="InterPro" id="IPR001881">
    <property type="entry name" value="EGF-like_Ca-bd_dom"/>
</dbReference>
<evidence type="ECO:0000313" key="11">
    <source>
        <dbReference type="Proteomes" id="UP000299084"/>
    </source>
</evidence>